<reference evidence="1" key="1">
    <citation type="submission" date="2020-06" db="EMBL/GenBank/DDBJ databases">
        <title>Genomic insights into acetone-butanol-ethanol (ABE) fermentation by sequencing solventogenic clostridia strains.</title>
        <authorList>
            <person name="Brown S."/>
        </authorList>
    </citation>
    <scope>NUCLEOTIDE SEQUENCE</scope>
    <source>
        <strain evidence="1">DJ123</strain>
    </source>
</reference>
<name>A0AAE5H198_CLOBE</name>
<dbReference type="EMBL" id="JABTDW010000001">
    <property type="protein sequence ID" value="NSB12154.1"/>
    <property type="molecule type" value="Genomic_DNA"/>
</dbReference>
<dbReference type="AlphaFoldDB" id="A0AAE5H198"/>
<evidence type="ECO:0000313" key="2">
    <source>
        <dbReference type="Proteomes" id="UP000822184"/>
    </source>
</evidence>
<dbReference type="Proteomes" id="UP000822184">
    <property type="component" value="Unassembled WGS sequence"/>
</dbReference>
<comment type="caution">
    <text evidence="1">The sequence shown here is derived from an EMBL/GenBank/DDBJ whole genome shotgun (WGS) entry which is preliminary data.</text>
</comment>
<evidence type="ECO:0000313" key="1">
    <source>
        <dbReference type="EMBL" id="NSB12154.1"/>
    </source>
</evidence>
<gene>
    <name evidence="1" type="ORF">BCD95_000413</name>
</gene>
<protein>
    <submittedName>
        <fullName evidence="1">Uncharacterized protein</fullName>
    </submittedName>
</protein>
<accession>A0AAE5H198</accession>
<proteinExistence type="predicted"/>
<sequence length="60" mass="7284">MNKFYFGNNISLKLLPTAKNPICFQYKKRRGITPLRYCNYVIKLNFYSIYNTLVKQYTDY</sequence>
<organism evidence="1 2">
    <name type="scientific">Clostridium beijerinckii</name>
    <name type="common">Clostridium MP</name>
    <dbReference type="NCBI Taxonomy" id="1520"/>
    <lineage>
        <taxon>Bacteria</taxon>
        <taxon>Bacillati</taxon>
        <taxon>Bacillota</taxon>
        <taxon>Clostridia</taxon>
        <taxon>Eubacteriales</taxon>
        <taxon>Clostridiaceae</taxon>
        <taxon>Clostridium</taxon>
    </lineage>
</organism>